<keyword evidence="2" id="KW-0449">Lipoprotein</keyword>
<dbReference type="AlphaFoldDB" id="E9SCR6"/>
<comment type="caution">
    <text evidence="2">The sequence shown here is derived from an EMBL/GenBank/DDBJ whole genome shotgun (WGS) entry which is preliminary data.</text>
</comment>
<feature type="compositionally biased region" description="Polar residues" evidence="1">
    <location>
        <begin position="216"/>
        <end position="234"/>
    </location>
</feature>
<evidence type="ECO:0000313" key="2">
    <source>
        <dbReference type="EMBL" id="EGC02855.1"/>
    </source>
</evidence>
<dbReference type="OrthoDB" id="1820111at2"/>
<feature type="region of interest" description="Disordered" evidence="1">
    <location>
        <begin position="184"/>
        <end position="252"/>
    </location>
</feature>
<gene>
    <name evidence="2" type="ORF">CUS_6670</name>
</gene>
<dbReference type="Proteomes" id="UP000004259">
    <property type="component" value="Unassembled WGS sequence"/>
</dbReference>
<feature type="compositionally biased region" description="Low complexity" evidence="1">
    <location>
        <begin position="190"/>
        <end position="207"/>
    </location>
</feature>
<dbReference type="EMBL" id="ADKM02000085">
    <property type="protein sequence ID" value="EGC02855.1"/>
    <property type="molecule type" value="Genomic_DNA"/>
</dbReference>
<evidence type="ECO:0000313" key="3">
    <source>
        <dbReference type="Proteomes" id="UP000004259"/>
    </source>
</evidence>
<accession>E9SCR6</accession>
<evidence type="ECO:0000256" key="1">
    <source>
        <dbReference type="SAM" id="MobiDB-lite"/>
    </source>
</evidence>
<dbReference type="PROSITE" id="PS51257">
    <property type="entry name" value="PROKAR_LIPOPROTEIN"/>
    <property type="match status" value="1"/>
</dbReference>
<keyword evidence="3" id="KW-1185">Reference proteome</keyword>
<proteinExistence type="predicted"/>
<sequence length="395" mass="43619">MHKRIAAAVVTAVCLVTTGCGQKNDEFRPMMGLEWFITCEKAKTELDDYTLLAERQRDDLTVPQKMLDYSGASLYDLDCDVTLCFTENGLVGLNYHDTERAMDFRRWFDQLEKDYGLPTEEGTGMASWYDDPLGKNTAIYLFNLKEGVQVSYYATADSPDRTYAKQSVSPELRTPIVAYEGADSREVPTADSSVHADASAAADSSSSDDLRAGEVSSVNSAQPNAGSQITSSAPNDADVHEKTSSDGDISVSSRDIKTPDAYLLNGLKFYGEPDEMRKLMTGYTFKNEYRNTVAGQPWELIMEYENVGFMDRNCDAVLCFTSLGLVGINYFDHSGGLSYWGEIFSAFYGTPDQSANDRIAWTNSPIGKGTMIYIFDSYDGVQISFFADDTGSEPA</sequence>
<organism evidence="2 3">
    <name type="scientific">Ruminococcus albus 8</name>
    <dbReference type="NCBI Taxonomy" id="246199"/>
    <lineage>
        <taxon>Bacteria</taxon>
        <taxon>Bacillati</taxon>
        <taxon>Bacillota</taxon>
        <taxon>Clostridia</taxon>
        <taxon>Eubacteriales</taxon>
        <taxon>Oscillospiraceae</taxon>
        <taxon>Ruminococcus</taxon>
    </lineage>
</organism>
<name>E9SCR6_RUMAL</name>
<reference evidence="2 3" key="1">
    <citation type="submission" date="2011-02" db="EMBL/GenBank/DDBJ databases">
        <authorList>
            <person name="Nelson K.E."/>
            <person name="Sutton G."/>
            <person name="Torralba M."/>
            <person name="Durkin S."/>
            <person name="Harkins D."/>
            <person name="Montgomery R."/>
            <person name="Ziemer C."/>
            <person name="Klaassens E."/>
            <person name="Ocuiv P."/>
            <person name="Morrison M."/>
        </authorList>
    </citation>
    <scope>NUCLEOTIDE SEQUENCE [LARGE SCALE GENOMIC DNA]</scope>
    <source>
        <strain evidence="2 3">8</strain>
    </source>
</reference>
<dbReference type="STRING" id="246199.CUS_6670"/>
<dbReference type="eggNOG" id="ENOG50328T9">
    <property type="taxonomic scope" value="Bacteria"/>
</dbReference>
<protein>
    <submittedName>
        <fullName evidence="2">Putative lipoprotein</fullName>
    </submittedName>
</protein>
<dbReference type="RefSeq" id="WP_002849879.1">
    <property type="nucleotide sequence ID" value="NZ_ADKM02000085.1"/>
</dbReference>